<evidence type="ECO:0000259" key="2">
    <source>
        <dbReference type="Pfam" id="PF25568"/>
    </source>
</evidence>
<evidence type="ECO:0000313" key="3">
    <source>
        <dbReference type="EMBL" id="KAE8695154.1"/>
    </source>
</evidence>
<feature type="region of interest" description="Disordered" evidence="1">
    <location>
        <begin position="1"/>
        <end position="32"/>
    </location>
</feature>
<keyword evidence="4" id="KW-1185">Reference proteome</keyword>
<evidence type="ECO:0000256" key="1">
    <source>
        <dbReference type="SAM" id="MobiDB-lite"/>
    </source>
</evidence>
<accession>A0A6A2ZT78</accession>
<proteinExistence type="predicted"/>
<dbReference type="InterPro" id="IPR058017">
    <property type="entry name" value="At3g28540-like_C"/>
</dbReference>
<comment type="caution">
    <text evidence="3">The sequence shown here is derived from an EMBL/GenBank/DDBJ whole genome shotgun (WGS) entry which is preliminary data.</text>
</comment>
<sequence>MLDGKEPSLRSRLSVSQHQDQPQDAAAYGQKPHSGEKSFFELIFKKKHKDKVLDFYLLYVLLKAEETKNKDKAIKLYSRQCPFIAVGDLKKMIIDDLDSLVAAMANYLKFDIYDLGLTSVRSDADLRRTLLSTAVEDERIIVFTTNYKDQIHPALLRPGRMDLHINMSYCTGYGFRILASNYLGIYRKYNPFFGEIDGLLKSMEASPTEVAEELMRSDDADTALQGLLSSSNGREMKSMAQRIKQQIVMKLVIERNYEGE</sequence>
<dbReference type="SUPFAM" id="SSF52540">
    <property type="entry name" value="P-loop containing nucleoside triphosphate hydrolases"/>
    <property type="match status" value="1"/>
</dbReference>
<dbReference type="AlphaFoldDB" id="A0A6A2ZT78"/>
<dbReference type="Pfam" id="PF25568">
    <property type="entry name" value="AAA_lid_At3g28540"/>
    <property type="match status" value="1"/>
</dbReference>
<name>A0A6A2ZT78_HIBSY</name>
<dbReference type="InterPro" id="IPR050747">
    <property type="entry name" value="Mitochondrial_chaperone_BCS1"/>
</dbReference>
<dbReference type="PANTHER" id="PTHR23070">
    <property type="entry name" value="BCS1 AAA-TYPE ATPASE"/>
    <property type="match status" value="1"/>
</dbReference>
<gene>
    <name evidence="3" type="ORF">F3Y22_tig00110733pilonHSYRG00228</name>
</gene>
<feature type="compositionally biased region" description="Polar residues" evidence="1">
    <location>
        <begin position="11"/>
        <end position="22"/>
    </location>
</feature>
<protein>
    <submittedName>
        <fullName evidence="3">Mitochondrial chaperone BCS1-like protein</fullName>
    </submittedName>
</protein>
<feature type="domain" description="AAA+ ATPase At3g28540-like C-terminal" evidence="2">
    <location>
        <begin position="170"/>
        <end position="234"/>
    </location>
</feature>
<dbReference type="InterPro" id="IPR027417">
    <property type="entry name" value="P-loop_NTPase"/>
</dbReference>
<evidence type="ECO:0000313" key="4">
    <source>
        <dbReference type="Proteomes" id="UP000436088"/>
    </source>
</evidence>
<dbReference type="Proteomes" id="UP000436088">
    <property type="component" value="Unassembled WGS sequence"/>
</dbReference>
<reference evidence="3" key="1">
    <citation type="submission" date="2019-09" db="EMBL/GenBank/DDBJ databases">
        <title>Draft genome information of white flower Hibiscus syriacus.</title>
        <authorList>
            <person name="Kim Y.-M."/>
        </authorList>
    </citation>
    <scope>NUCLEOTIDE SEQUENCE [LARGE SCALE GENOMIC DNA]</scope>
    <source>
        <strain evidence="3">YM2019G1</strain>
    </source>
</reference>
<organism evidence="3 4">
    <name type="scientific">Hibiscus syriacus</name>
    <name type="common">Rose of Sharon</name>
    <dbReference type="NCBI Taxonomy" id="106335"/>
    <lineage>
        <taxon>Eukaryota</taxon>
        <taxon>Viridiplantae</taxon>
        <taxon>Streptophyta</taxon>
        <taxon>Embryophyta</taxon>
        <taxon>Tracheophyta</taxon>
        <taxon>Spermatophyta</taxon>
        <taxon>Magnoliopsida</taxon>
        <taxon>eudicotyledons</taxon>
        <taxon>Gunneridae</taxon>
        <taxon>Pentapetalae</taxon>
        <taxon>rosids</taxon>
        <taxon>malvids</taxon>
        <taxon>Malvales</taxon>
        <taxon>Malvaceae</taxon>
        <taxon>Malvoideae</taxon>
        <taxon>Hibiscus</taxon>
    </lineage>
</organism>
<dbReference type="EMBL" id="VEPZ02001094">
    <property type="protein sequence ID" value="KAE8695154.1"/>
    <property type="molecule type" value="Genomic_DNA"/>
</dbReference>
<dbReference type="Gene3D" id="6.10.280.40">
    <property type="match status" value="1"/>
</dbReference>
<dbReference type="Gene3D" id="3.40.50.300">
    <property type="entry name" value="P-loop containing nucleotide triphosphate hydrolases"/>
    <property type="match status" value="1"/>
</dbReference>